<dbReference type="InterPro" id="IPR001387">
    <property type="entry name" value="Cro/C1-type_HTH"/>
</dbReference>
<feature type="domain" description="HTH cro/C1-type" evidence="3">
    <location>
        <begin position="7"/>
        <end position="61"/>
    </location>
</feature>
<accession>A0A9D1IWT2</accession>
<evidence type="ECO:0000313" key="4">
    <source>
        <dbReference type="EMBL" id="HIU43459.1"/>
    </source>
</evidence>
<feature type="transmembrane region" description="Helical" evidence="2">
    <location>
        <begin position="197"/>
        <end position="218"/>
    </location>
</feature>
<dbReference type="InterPro" id="IPR010982">
    <property type="entry name" value="Lambda_DNA-bd_dom_sf"/>
</dbReference>
<keyword evidence="1" id="KW-0238">DNA-binding</keyword>
<evidence type="ECO:0000256" key="1">
    <source>
        <dbReference type="ARBA" id="ARBA00023125"/>
    </source>
</evidence>
<feature type="transmembrane region" description="Helical" evidence="2">
    <location>
        <begin position="165"/>
        <end position="185"/>
    </location>
</feature>
<feature type="transmembrane region" description="Helical" evidence="2">
    <location>
        <begin position="74"/>
        <end position="99"/>
    </location>
</feature>
<dbReference type="Pfam" id="PF01381">
    <property type="entry name" value="HTH_3"/>
    <property type="match status" value="1"/>
</dbReference>
<reference evidence="4" key="1">
    <citation type="submission" date="2020-10" db="EMBL/GenBank/DDBJ databases">
        <authorList>
            <person name="Gilroy R."/>
        </authorList>
    </citation>
    <scope>NUCLEOTIDE SEQUENCE</scope>
    <source>
        <strain evidence="4">CHK191-8634</strain>
    </source>
</reference>
<dbReference type="PROSITE" id="PS50943">
    <property type="entry name" value="HTH_CROC1"/>
    <property type="match status" value="1"/>
</dbReference>
<organism evidence="4 5">
    <name type="scientific">Candidatus Ventrousia excrementavium</name>
    <dbReference type="NCBI Taxonomy" id="2840961"/>
    <lineage>
        <taxon>Bacteria</taxon>
        <taxon>Bacillati</taxon>
        <taxon>Bacillota</taxon>
        <taxon>Clostridia</taxon>
        <taxon>Eubacteriales</taxon>
        <taxon>Clostridiaceae</taxon>
        <taxon>Clostridiaceae incertae sedis</taxon>
        <taxon>Candidatus Ventrousia</taxon>
    </lineage>
</organism>
<reference evidence="4" key="2">
    <citation type="journal article" date="2021" name="PeerJ">
        <title>Extensive microbial diversity within the chicken gut microbiome revealed by metagenomics and culture.</title>
        <authorList>
            <person name="Gilroy R."/>
            <person name="Ravi A."/>
            <person name="Getino M."/>
            <person name="Pursley I."/>
            <person name="Horton D.L."/>
            <person name="Alikhan N.F."/>
            <person name="Baker D."/>
            <person name="Gharbi K."/>
            <person name="Hall N."/>
            <person name="Watson M."/>
            <person name="Adriaenssens E.M."/>
            <person name="Foster-Nyarko E."/>
            <person name="Jarju S."/>
            <person name="Secka A."/>
            <person name="Antonio M."/>
            <person name="Oren A."/>
            <person name="Chaudhuri R.R."/>
            <person name="La Ragione R."/>
            <person name="Hildebrand F."/>
            <person name="Pallen M.J."/>
        </authorList>
    </citation>
    <scope>NUCLEOTIDE SEQUENCE</scope>
    <source>
        <strain evidence="4">CHK191-8634</strain>
    </source>
</reference>
<evidence type="ECO:0000256" key="2">
    <source>
        <dbReference type="SAM" id="Phobius"/>
    </source>
</evidence>
<protein>
    <submittedName>
        <fullName evidence="4">Helix-turn-helix transcriptional regulator</fullName>
    </submittedName>
</protein>
<evidence type="ECO:0000259" key="3">
    <source>
        <dbReference type="PROSITE" id="PS50943"/>
    </source>
</evidence>
<name>A0A9D1IWT2_9CLOT</name>
<gene>
    <name evidence="4" type="ORF">IAB67_04095</name>
</gene>
<keyword evidence="2" id="KW-0812">Transmembrane</keyword>
<dbReference type="GO" id="GO:0003677">
    <property type="term" value="F:DNA binding"/>
    <property type="evidence" value="ECO:0007669"/>
    <property type="project" value="UniProtKB-KW"/>
</dbReference>
<dbReference type="EMBL" id="DVMR01000035">
    <property type="protein sequence ID" value="HIU43459.1"/>
    <property type="molecule type" value="Genomic_DNA"/>
</dbReference>
<dbReference type="AlphaFoldDB" id="A0A9D1IWT2"/>
<dbReference type="PANTHER" id="PTHR46558">
    <property type="entry name" value="TRACRIPTIONAL REGULATORY PROTEIN-RELATED-RELATED"/>
    <property type="match status" value="1"/>
</dbReference>
<sequence length="225" mass="24246">MTINQNLRDLRQLSGMTQEEVANRVGLTRQAISGYESGRTQPDLDMLEKLAALYGTDISGILYGRSAEQRKLRAVRVAAVVTLAAVLLLTLCRSGLLLFMNTVFPVGELGTMTEAAEQVINVRFALLRASELSGGLAQLFSAVGCLIMGVLLTGLRRLPPARGRALFLLVFAAGSLACALLPAAFDSIYSTADYLLPLLGTATPVILLAVYVIALCLYRKRRTVK</sequence>
<comment type="caution">
    <text evidence="4">The sequence shown here is derived from an EMBL/GenBank/DDBJ whole genome shotgun (WGS) entry which is preliminary data.</text>
</comment>
<keyword evidence="2" id="KW-1133">Transmembrane helix</keyword>
<dbReference type="SMART" id="SM00530">
    <property type="entry name" value="HTH_XRE"/>
    <property type="match status" value="1"/>
</dbReference>
<keyword evidence="2" id="KW-0472">Membrane</keyword>
<dbReference type="PANTHER" id="PTHR46558:SF11">
    <property type="entry name" value="HTH-TYPE TRANSCRIPTIONAL REGULATOR XRE"/>
    <property type="match status" value="1"/>
</dbReference>
<dbReference type="SUPFAM" id="SSF47413">
    <property type="entry name" value="lambda repressor-like DNA-binding domains"/>
    <property type="match status" value="1"/>
</dbReference>
<evidence type="ECO:0000313" key="5">
    <source>
        <dbReference type="Proteomes" id="UP000824073"/>
    </source>
</evidence>
<dbReference type="Proteomes" id="UP000824073">
    <property type="component" value="Unassembled WGS sequence"/>
</dbReference>
<dbReference type="Gene3D" id="1.10.260.40">
    <property type="entry name" value="lambda repressor-like DNA-binding domains"/>
    <property type="match status" value="1"/>
</dbReference>
<dbReference type="CDD" id="cd00093">
    <property type="entry name" value="HTH_XRE"/>
    <property type="match status" value="1"/>
</dbReference>
<feature type="transmembrane region" description="Helical" evidence="2">
    <location>
        <begin position="135"/>
        <end position="153"/>
    </location>
</feature>
<proteinExistence type="predicted"/>